<dbReference type="Pfam" id="PF04371">
    <property type="entry name" value="PAD_porph"/>
    <property type="match status" value="1"/>
</dbReference>
<dbReference type="RefSeq" id="WP_039133676.1">
    <property type="nucleotide sequence ID" value="NZ_JPXY01000008.1"/>
</dbReference>
<accession>A0A0A2XUE1</accession>
<dbReference type="Gene3D" id="3.75.10.10">
    <property type="entry name" value="L-arginine/glycine Amidinotransferase, Chain A"/>
    <property type="match status" value="1"/>
</dbReference>
<dbReference type="AlphaFoldDB" id="A0A0A2XUE1"/>
<dbReference type="InterPro" id="IPR007466">
    <property type="entry name" value="Peptidyl-Arg-deiminase_porph"/>
</dbReference>
<gene>
    <name evidence="2" type="ORF">P375_01805</name>
</gene>
<reference evidence="2 3" key="1">
    <citation type="submission" date="2014-08" db="EMBL/GenBank/DDBJ databases">
        <title>Chaperone-usher fimbriae in a diverse selection of Gallibacterium genomes.</title>
        <authorList>
            <person name="Kudirkiene E."/>
            <person name="Bager R.J."/>
            <person name="Johnson T.J."/>
            <person name="Bojesen A.M."/>
        </authorList>
    </citation>
    <scope>NUCLEOTIDE SEQUENCE [LARGE SCALE GENOMIC DNA]</scope>
    <source>
        <strain evidence="2 3">CCM5976</strain>
    </source>
</reference>
<protein>
    <submittedName>
        <fullName evidence="2">Uncharacterized protein</fullName>
    </submittedName>
</protein>
<name>A0A0A2XUE1_9PAST</name>
<proteinExistence type="predicted"/>
<evidence type="ECO:0000256" key="1">
    <source>
        <dbReference type="ARBA" id="ARBA00022801"/>
    </source>
</evidence>
<comment type="caution">
    <text evidence="2">The sequence shown here is derived from an EMBL/GenBank/DDBJ whole genome shotgun (WGS) entry which is preliminary data.</text>
</comment>
<dbReference type="GO" id="GO:0004668">
    <property type="term" value="F:protein-arginine deiminase activity"/>
    <property type="evidence" value="ECO:0007669"/>
    <property type="project" value="InterPro"/>
</dbReference>
<keyword evidence="3" id="KW-1185">Reference proteome</keyword>
<dbReference type="GO" id="GO:0009446">
    <property type="term" value="P:putrescine biosynthetic process"/>
    <property type="evidence" value="ECO:0007669"/>
    <property type="project" value="InterPro"/>
</dbReference>
<dbReference type="SUPFAM" id="SSF55909">
    <property type="entry name" value="Pentein"/>
    <property type="match status" value="1"/>
</dbReference>
<evidence type="ECO:0000313" key="3">
    <source>
        <dbReference type="Proteomes" id="UP000030418"/>
    </source>
</evidence>
<evidence type="ECO:0000313" key="2">
    <source>
        <dbReference type="EMBL" id="KGQ34040.1"/>
    </source>
</evidence>
<keyword evidence="1" id="KW-0378">Hydrolase</keyword>
<organism evidence="2 3">
    <name type="scientific">Gallibacterium genomosp. 2</name>
    <dbReference type="NCBI Taxonomy" id="155517"/>
    <lineage>
        <taxon>Bacteria</taxon>
        <taxon>Pseudomonadati</taxon>
        <taxon>Pseudomonadota</taxon>
        <taxon>Gammaproteobacteria</taxon>
        <taxon>Pasteurellales</taxon>
        <taxon>Pasteurellaceae</taxon>
        <taxon>Gallibacterium</taxon>
    </lineage>
</organism>
<sequence>MARRAARADLMRIAAPLNDLWVRDTAPLFVRDENGKRAAVDFNFNGWGQADTGAEGWRKAPAKREHGIVDHPIGKDQKIAAFIAQYTHSPLVKTWLVMMLSVLYRLLTHPERMQQACHYQTTFGSISPASS</sequence>
<dbReference type="EMBL" id="JPXY01000008">
    <property type="protein sequence ID" value="KGQ34040.1"/>
    <property type="molecule type" value="Genomic_DNA"/>
</dbReference>
<dbReference type="Proteomes" id="UP000030418">
    <property type="component" value="Unassembled WGS sequence"/>
</dbReference>